<keyword evidence="6 10" id="KW-0720">Serine protease</keyword>
<keyword evidence="14" id="KW-1185">Reference proteome</keyword>
<accession>A0AAU9U3J9</accession>
<keyword evidence="4 10" id="KW-0732">Signal</keyword>
<dbReference type="SMART" id="SM00020">
    <property type="entry name" value="Tryp_SPc"/>
    <property type="match status" value="1"/>
</dbReference>
<dbReference type="AlphaFoldDB" id="A0AAU9U3J9"/>
<dbReference type="InterPro" id="IPR051487">
    <property type="entry name" value="Ser/Thr_Proteases_Immune/Dev"/>
</dbReference>
<dbReference type="Proteomes" id="UP001153954">
    <property type="component" value="Unassembled WGS sequence"/>
</dbReference>
<dbReference type="InterPro" id="IPR033116">
    <property type="entry name" value="TRYPSIN_SER"/>
</dbReference>
<dbReference type="SUPFAM" id="SSF50494">
    <property type="entry name" value="Trypsin-like serine proteases"/>
    <property type="match status" value="1"/>
</dbReference>
<dbReference type="InterPro" id="IPR001314">
    <property type="entry name" value="Peptidase_S1A"/>
</dbReference>
<sequence>MDGSILSISYFLIILTAGFCQNKSNKSNEETCRNNGTCISISECPEALSLVEHNDLKKLQNISCGYIKNIPQVCCLLPKISIIFNNNDEETATNRPNKEPTVKPAEFTTLSPLDPLPDRNVCGLIKFPNRIYGGMNTNIEDFPWTARVKYINEEYHCAASLITNRYVVTSAHCVRVTDHFIPMSVRLGEWDEETEKDCIENVCNNKPVDMNITNYFIYPNYSRENRTIHDIALLKLEEPVTFTNFIQPVCLPTTEYVMKQDYLSDSYYWAVGWGLTEYGQTSSIKRQVKLAAVPVDICEKILTTIPKSSFPNLICAGGRSGEDTCKGDSGGPLVRQVMENYKNNWYLFGITSIGSNNCGVEGIPGIYTRVSKYLSWIRDVISKN</sequence>
<dbReference type="GO" id="GO:0005576">
    <property type="term" value="C:extracellular region"/>
    <property type="evidence" value="ECO:0007669"/>
    <property type="project" value="UniProtKB-SubCell"/>
</dbReference>
<name>A0AAU9U3J9_EUPED</name>
<evidence type="ECO:0000256" key="5">
    <source>
        <dbReference type="ARBA" id="ARBA00022801"/>
    </source>
</evidence>
<dbReference type="PROSITE" id="PS50240">
    <property type="entry name" value="TRYPSIN_DOM"/>
    <property type="match status" value="1"/>
</dbReference>
<protein>
    <recommendedName>
        <fullName evidence="10">CLIP domain-containing serine protease</fullName>
        <ecNumber evidence="10">3.4.21.-</ecNumber>
    </recommendedName>
</protein>
<feature type="signal peptide" evidence="10">
    <location>
        <begin position="1"/>
        <end position="20"/>
    </location>
</feature>
<dbReference type="CDD" id="cd00190">
    <property type="entry name" value="Tryp_SPc"/>
    <property type="match status" value="1"/>
</dbReference>
<dbReference type="InterPro" id="IPR009003">
    <property type="entry name" value="Peptidase_S1_PA"/>
</dbReference>
<dbReference type="Gene3D" id="3.30.1640.30">
    <property type="match status" value="1"/>
</dbReference>
<evidence type="ECO:0000256" key="7">
    <source>
        <dbReference type="ARBA" id="ARBA00023145"/>
    </source>
</evidence>
<keyword evidence="5 10" id="KW-0378">Hydrolase</keyword>
<dbReference type="PROSITE" id="PS51888">
    <property type="entry name" value="CLIP"/>
    <property type="match status" value="1"/>
</dbReference>
<evidence type="ECO:0000313" key="14">
    <source>
        <dbReference type="Proteomes" id="UP001153954"/>
    </source>
</evidence>
<dbReference type="InterPro" id="IPR001254">
    <property type="entry name" value="Trypsin_dom"/>
</dbReference>
<evidence type="ECO:0000256" key="2">
    <source>
        <dbReference type="ARBA" id="ARBA00022525"/>
    </source>
</evidence>
<proteinExistence type="inferred from homology"/>
<gene>
    <name evidence="13" type="ORF">EEDITHA_LOCUS9994</name>
</gene>
<evidence type="ECO:0000256" key="3">
    <source>
        <dbReference type="ARBA" id="ARBA00022670"/>
    </source>
</evidence>
<evidence type="ECO:0000259" key="11">
    <source>
        <dbReference type="PROSITE" id="PS50240"/>
    </source>
</evidence>
<reference evidence="13" key="1">
    <citation type="submission" date="2022-03" db="EMBL/GenBank/DDBJ databases">
        <authorList>
            <person name="Tunstrom K."/>
        </authorList>
    </citation>
    <scope>NUCLEOTIDE SEQUENCE</scope>
</reference>
<comment type="domain">
    <text evidence="10">The clip domain consists of 35-55 residues which are 'knitted' together usually by 3 conserved disulfide bonds forming a clip-like compact structure.</text>
</comment>
<dbReference type="Pfam" id="PF12032">
    <property type="entry name" value="CLIP"/>
    <property type="match status" value="1"/>
</dbReference>
<evidence type="ECO:0000256" key="4">
    <source>
        <dbReference type="ARBA" id="ARBA00022729"/>
    </source>
</evidence>
<dbReference type="InterPro" id="IPR038565">
    <property type="entry name" value="CLIP_sf"/>
</dbReference>
<evidence type="ECO:0000313" key="13">
    <source>
        <dbReference type="EMBL" id="CAH2094429.1"/>
    </source>
</evidence>
<dbReference type="Gene3D" id="2.40.10.10">
    <property type="entry name" value="Trypsin-like serine proteases"/>
    <property type="match status" value="2"/>
</dbReference>
<keyword evidence="3 10" id="KW-0645">Protease</keyword>
<dbReference type="EMBL" id="CAKOGL010000014">
    <property type="protein sequence ID" value="CAH2094429.1"/>
    <property type="molecule type" value="Genomic_DNA"/>
</dbReference>
<dbReference type="GO" id="GO:0006508">
    <property type="term" value="P:proteolysis"/>
    <property type="evidence" value="ECO:0007669"/>
    <property type="project" value="UniProtKB-KW"/>
</dbReference>
<evidence type="ECO:0000256" key="9">
    <source>
        <dbReference type="ARBA" id="ARBA00024195"/>
    </source>
</evidence>
<evidence type="ECO:0000256" key="6">
    <source>
        <dbReference type="ARBA" id="ARBA00022825"/>
    </source>
</evidence>
<dbReference type="GO" id="GO:0004252">
    <property type="term" value="F:serine-type endopeptidase activity"/>
    <property type="evidence" value="ECO:0007669"/>
    <property type="project" value="UniProtKB-UniRule"/>
</dbReference>
<keyword evidence="2 10" id="KW-0964">Secreted</keyword>
<feature type="domain" description="Peptidase S1" evidence="11">
    <location>
        <begin position="131"/>
        <end position="382"/>
    </location>
</feature>
<evidence type="ECO:0000256" key="1">
    <source>
        <dbReference type="ARBA" id="ARBA00004613"/>
    </source>
</evidence>
<dbReference type="InterPro" id="IPR022700">
    <property type="entry name" value="CLIP"/>
</dbReference>
<feature type="chain" id="PRO_5043105278" description="CLIP domain-containing serine protease" evidence="10">
    <location>
        <begin position="21"/>
        <end position="384"/>
    </location>
</feature>
<dbReference type="Pfam" id="PF00089">
    <property type="entry name" value="Trypsin"/>
    <property type="match status" value="1"/>
</dbReference>
<dbReference type="EC" id="3.4.21.-" evidence="10"/>
<evidence type="ECO:0000256" key="10">
    <source>
        <dbReference type="RuleBase" id="RU366078"/>
    </source>
</evidence>
<evidence type="ECO:0000259" key="12">
    <source>
        <dbReference type="PROSITE" id="PS51888"/>
    </source>
</evidence>
<dbReference type="PRINTS" id="PR00722">
    <property type="entry name" value="CHYMOTRYPSIN"/>
</dbReference>
<dbReference type="PROSITE" id="PS00135">
    <property type="entry name" value="TRYPSIN_SER"/>
    <property type="match status" value="1"/>
</dbReference>
<organism evidence="13 14">
    <name type="scientific">Euphydryas editha</name>
    <name type="common">Edith's checkerspot</name>
    <dbReference type="NCBI Taxonomy" id="104508"/>
    <lineage>
        <taxon>Eukaryota</taxon>
        <taxon>Metazoa</taxon>
        <taxon>Ecdysozoa</taxon>
        <taxon>Arthropoda</taxon>
        <taxon>Hexapoda</taxon>
        <taxon>Insecta</taxon>
        <taxon>Pterygota</taxon>
        <taxon>Neoptera</taxon>
        <taxon>Endopterygota</taxon>
        <taxon>Lepidoptera</taxon>
        <taxon>Glossata</taxon>
        <taxon>Ditrysia</taxon>
        <taxon>Papilionoidea</taxon>
        <taxon>Nymphalidae</taxon>
        <taxon>Nymphalinae</taxon>
        <taxon>Euphydryas</taxon>
    </lineage>
</organism>
<dbReference type="InterPro" id="IPR043504">
    <property type="entry name" value="Peptidase_S1_PA_chymotrypsin"/>
</dbReference>
<dbReference type="PANTHER" id="PTHR24256">
    <property type="entry name" value="TRYPTASE-RELATED"/>
    <property type="match status" value="1"/>
</dbReference>
<comment type="similarity">
    <text evidence="9 10">Belongs to the peptidase S1 family. CLIP subfamily.</text>
</comment>
<keyword evidence="8" id="KW-1015">Disulfide bond</keyword>
<keyword evidence="7" id="KW-0865">Zymogen</keyword>
<feature type="domain" description="Clip" evidence="12">
    <location>
        <begin position="31"/>
        <end position="75"/>
    </location>
</feature>
<comment type="subcellular location">
    <subcellularLocation>
        <location evidence="1 10">Secreted</location>
    </subcellularLocation>
</comment>
<comment type="caution">
    <text evidence="13">The sequence shown here is derived from an EMBL/GenBank/DDBJ whole genome shotgun (WGS) entry which is preliminary data.</text>
</comment>
<evidence type="ECO:0000256" key="8">
    <source>
        <dbReference type="ARBA" id="ARBA00023157"/>
    </source>
</evidence>
<dbReference type="FunFam" id="2.40.10.10:FF:000146">
    <property type="entry name" value="Serine protease 53"/>
    <property type="match status" value="1"/>
</dbReference>